<dbReference type="EMBL" id="AKCV02000006">
    <property type="protein sequence ID" value="TMS59655.1"/>
    <property type="molecule type" value="Genomic_DNA"/>
</dbReference>
<evidence type="ECO:0000313" key="2">
    <source>
        <dbReference type="Proteomes" id="UP000004277"/>
    </source>
</evidence>
<organism evidence="1 2">
    <name type="scientific">Imbroritus primus</name>
    <dbReference type="NCBI Taxonomy" id="3058603"/>
    <lineage>
        <taxon>Bacteria</taxon>
        <taxon>Pseudomonadati</taxon>
        <taxon>Pseudomonadota</taxon>
        <taxon>Betaproteobacteria</taxon>
        <taxon>Burkholderiales</taxon>
        <taxon>Burkholderiaceae</taxon>
        <taxon>Imbroritus</taxon>
    </lineage>
</organism>
<dbReference type="Proteomes" id="UP000004277">
    <property type="component" value="Unassembled WGS sequence"/>
</dbReference>
<keyword evidence="2" id="KW-1185">Reference proteome</keyword>
<protein>
    <submittedName>
        <fullName evidence="1">Hsp33 family molecular chaperone HslO</fullName>
    </submittedName>
</protein>
<evidence type="ECO:0000313" key="1">
    <source>
        <dbReference type="EMBL" id="TMS59655.1"/>
    </source>
</evidence>
<comment type="caution">
    <text evidence="1">The sequence shown here is derived from an EMBL/GenBank/DDBJ whole genome shotgun (WGS) entry which is preliminary data.</text>
</comment>
<proteinExistence type="predicted"/>
<accession>A0ACD3STH2</accession>
<name>A0ACD3STH2_9BURK</name>
<reference evidence="1" key="1">
    <citation type="submission" date="2019-05" db="EMBL/GenBank/DDBJ databases">
        <title>Revised genome assembly of Burkholderiaceae (previously Ralstonia) sp. PBA.</title>
        <authorList>
            <person name="Gan H.M."/>
        </authorList>
    </citation>
    <scope>NUCLEOTIDE SEQUENCE</scope>
    <source>
        <strain evidence="1">PBA</strain>
    </source>
</reference>
<gene>
    <name evidence="1" type="ORF">MW7_001405</name>
</gene>
<sequence>MFEAAPVRGELVRLSDTWQEITRRRTYPPAVRRLLGEMTAAAALLTANLKFNGALVMQIHGDGPVRMLVVECHSDLSLRATAKLADDVEIADDATLAELVNANGQGRFAITLDPQDKLPGQQPYQGVVPLSGRQGPLPDMSAVLEHYMLTSEQLDTRLWLAADGNVASGMLLQRLPTYGGKSMTGTDGSVIGETGQPLAPGVSAQDLDTWERVCHLGGTLQTEELLEVPPETLLRRLFWEETQQAGVRLFEPRQPHFNCSCSRIKVGAMLRMLGEEEVASVLAERNQVDVNCEFCGQHYAFDAVDCAHLFTEKPVSQTVKAASNLHH</sequence>